<dbReference type="STRING" id="1260918.AWC06_21445"/>
<dbReference type="PANTHER" id="PTHR42813">
    <property type="entry name" value="ZINC-TYPE ALCOHOL DEHYDROGENASE-LIKE"/>
    <property type="match status" value="1"/>
</dbReference>
<reference evidence="5 6" key="1">
    <citation type="submission" date="2016-01" db="EMBL/GenBank/DDBJ databases">
        <title>The new phylogeny of the genus Mycobacterium.</title>
        <authorList>
            <person name="Tarcisio F."/>
            <person name="Conor M."/>
            <person name="Antonella G."/>
            <person name="Elisabetta G."/>
            <person name="Giulia F.S."/>
            <person name="Sara T."/>
            <person name="Anna F."/>
            <person name="Clotilde B."/>
            <person name="Roberto B."/>
            <person name="Veronica D.S."/>
            <person name="Fabio R."/>
            <person name="Monica P."/>
            <person name="Olivier J."/>
            <person name="Enrico T."/>
            <person name="Nicola S."/>
        </authorList>
    </citation>
    <scope>NUCLEOTIDE SEQUENCE [LARGE SCALE GENOMIC DNA]</scope>
    <source>
        <strain evidence="5 6">DSM 45731</strain>
    </source>
</reference>
<dbReference type="AlphaFoldDB" id="A0A1X1UN54"/>
<dbReference type="EMBL" id="LQOW01000028">
    <property type="protein sequence ID" value="ORV58099.1"/>
    <property type="molecule type" value="Genomic_DNA"/>
</dbReference>
<proteinExistence type="predicted"/>
<evidence type="ECO:0000259" key="4">
    <source>
        <dbReference type="Pfam" id="PF08240"/>
    </source>
</evidence>
<comment type="cofactor">
    <cofactor evidence="1">
        <name>Zn(2+)</name>
        <dbReference type="ChEBI" id="CHEBI:29105"/>
    </cofactor>
</comment>
<evidence type="ECO:0000256" key="1">
    <source>
        <dbReference type="ARBA" id="ARBA00001947"/>
    </source>
</evidence>
<dbReference type="SUPFAM" id="SSF51735">
    <property type="entry name" value="NAD(P)-binding Rossmann-fold domains"/>
    <property type="match status" value="1"/>
</dbReference>
<evidence type="ECO:0000256" key="3">
    <source>
        <dbReference type="ARBA" id="ARBA00022833"/>
    </source>
</evidence>
<evidence type="ECO:0000313" key="5">
    <source>
        <dbReference type="EMBL" id="ORV58099.1"/>
    </source>
</evidence>
<dbReference type="GO" id="GO:0046872">
    <property type="term" value="F:metal ion binding"/>
    <property type="evidence" value="ECO:0007669"/>
    <property type="project" value="UniProtKB-KW"/>
</dbReference>
<feature type="domain" description="Alcohol dehydrogenase-like N-terminal" evidence="4">
    <location>
        <begin position="21"/>
        <end position="134"/>
    </location>
</feature>
<dbReference type="Gene3D" id="3.40.50.720">
    <property type="entry name" value="NAD(P)-binding Rossmann-like Domain"/>
    <property type="match status" value="1"/>
</dbReference>
<dbReference type="SUPFAM" id="SSF50129">
    <property type="entry name" value="GroES-like"/>
    <property type="match status" value="1"/>
</dbReference>
<sequence>MVYVQPGKVEWREAPTPRLQGAGEALVEPVSSSRCDFDRFIVSGGTPFDGPFAIGHEALVRVVECGDAVRGFAPGDLASIPPTISCGECRRCQRGLNAYCSRVPPASAFGVGAGFGGLYDDLVRVPYADAMLVPVPAGLNPADLAAAGDSTSMGHTIMSAAHTRGAKRVMVLGGGEHGLFQVAFAHLLLDPEVLVYIDTDAERRRTAHELGATSVHDSPPGSSVGPLDLLVDAACNRDWLHQTILLVEPDGVVECTGGYFGDLALPSFPMYVAGTQIRFGQANTLAHIGPTLEVIASGRLKPSAVWANHVSWSELPAAYVEQSGKLIATR</sequence>
<dbReference type="InterPro" id="IPR036291">
    <property type="entry name" value="NAD(P)-bd_dom_sf"/>
</dbReference>
<name>A0A1X1UN54_9MYCO</name>
<gene>
    <name evidence="5" type="ORF">AWC06_21445</name>
</gene>
<dbReference type="Pfam" id="PF08240">
    <property type="entry name" value="ADH_N"/>
    <property type="match status" value="1"/>
</dbReference>
<keyword evidence="2" id="KW-0479">Metal-binding</keyword>
<dbReference type="InterPro" id="IPR013154">
    <property type="entry name" value="ADH-like_N"/>
</dbReference>
<dbReference type="InterPro" id="IPR011032">
    <property type="entry name" value="GroES-like_sf"/>
</dbReference>
<dbReference type="PANTHER" id="PTHR42813:SF7">
    <property type="entry name" value="ALCOHOL DEHYDROGENASE (ZN-DEPENDENT)-RELATED"/>
    <property type="match status" value="1"/>
</dbReference>
<keyword evidence="3" id="KW-0862">Zinc</keyword>
<dbReference type="Gene3D" id="3.90.180.10">
    <property type="entry name" value="Medium-chain alcohol dehydrogenases, catalytic domain"/>
    <property type="match status" value="1"/>
</dbReference>
<accession>A0A1X1UN54</accession>
<comment type="caution">
    <text evidence="5">The sequence shown here is derived from an EMBL/GenBank/DDBJ whole genome shotgun (WGS) entry which is preliminary data.</text>
</comment>
<keyword evidence="6" id="KW-1185">Reference proteome</keyword>
<evidence type="ECO:0000313" key="6">
    <source>
        <dbReference type="Proteomes" id="UP000194000"/>
    </source>
</evidence>
<evidence type="ECO:0000256" key="2">
    <source>
        <dbReference type="ARBA" id="ARBA00022723"/>
    </source>
</evidence>
<protein>
    <recommendedName>
        <fullName evidence="4">Alcohol dehydrogenase-like N-terminal domain-containing protein</fullName>
    </recommendedName>
</protein>
<dbReference type="Proteomes" id="UP000194000">
    <property type="component" value="Unassembled WGS sequence"/>
</dbReference>
<organism evidence="5 6">
    <name type="scientific">Mycobacterium fragae</name>
    <dbReference type="NCBI Taxonomy" id="1260918"/>
    <lineage>
        <taxon>Bacteria</taxon>
        <taxon>Bacillati</taxon>
        <taxon>Actinomycetota</taxon>
        <taxon>Actinomycetes</taxon>
        <taxon>Mycobacteriales</taxon>
        <taxon>Mycobacteriaceae</taxon>
        <taxon>Mycobacterium</taxon>
    </lineage>
</organism>